<protein>
    <recommendedName>
        <fullName evidence="2">Copper amine oxidase-like N-terminal domain-containing protein</fullName>
    </recommendedName>
</protein>
<evidence type="ECO:0000256" key="1">
    <source>
        <dbReference type="SAM" id="MobiDB-lite"/>
    </source>
</evidence>
<dbReference type="EMBL" id="CP002214">
    <property type="protein sequence ID" value="ADO59494.1"/>
    <property type="molecule type" value="Genomic_DNA"/>
</dbReference>
<feature type="region of interest" description="Disordered" evidence="1">
    <location>
        <begin position="167"/>
        <end position="190"/>
    </location>
</feature>
<dbReference type="HOGENOM" id="CLU_806189_0_0_9"/>
<geneLocation type="plasmid" evidence="3 4">
    <name>pSC2</name>
</geneLocation>
<feature type="compositionally biased region" description="Polar residues" evidence="1">
    <location>
        <begin position="167"/>
        <end position="181"/>
    </location>
</feature>
<name>E3EKP3_PAEPS</name>
<sequence>MKTENMKKVMFDWRTLTIAFIVAILVVLSTFAGNTTSLYVKGKDITKNSEPTYRGGVLYLPVETIVKGMGDTFVWAKKPYIANVTTNDGRKIGITVSQSTVNVDGKTVPVSIMEIKGTKVPQQAKPVTINNRLYVPYDFFKNVLKYPIETKKNGSKEIIYVGNTNVATPSKPTAEQTPTSSVKEDPRYPFPKGWTPPQLQSKWSTDKQKNMEILANELEFKNLGAGAVYSPYGVGASAILMSAQNYEEYDTRIQFDVWKGSKYTAEDYKIPYIARELFKLYFPTKYNDIWTIVDNAYNDKNVDKYLNKMLQYDNRQIKFMIVKESLVIIVGKPGVSYDSNWKVK</sequence>
<dbReference type="RefSeq" id="WP_013385908.1">
    <property type="nucleotide sequence ID" value="NC_014628.2"/>
</dbReference>
<accession>E3EKP3</accession>
<dbReference type="Pfam" id="PF07833">
    <property type="entry name" value="Cu_amine_oxidN1"/>
    <property type="match status" value="1"/>
</dbReference>
<dbReference type="AlphaFoldDB" id="E3EKP3"/>
<keyword evidence="3" id="KW-0614">Plasmid</keyword>
<dbReference type="KEGG" id="ppm:PPSC2_27610"/>
<dbReference type="Proteomes" id="UP000006868">
    <property type="component" value="Plasmid pSC2"/>
</dbReference>
<dbReference type="PATRIC" id="fig|886882.15.peg.5849"/>
<reference evidence="3 4" key="1">
    <citation type="journal article" date="2011" name="J. Bacteriol.">
        <title>Complete genome sequence of Paenibacillus polymyxa SC2, a strain of plant growth-promoting Rhizobacterium with broad-spectrum antimicrobial activity.</title>
        <authorList>
            <person name="Ma M."/>
            <person name="Wang C."/>
            <person name="Ding Y."/>
            <person name="Li L."/>
            <person name="Shen D."/>
            <person name="Jiang X."/>
            <person name="Guan D."/>
            <person name="Cao F."/>
            <person name="Chen H."/>
            <person name="Feng R."/>
            <person name="Wang X."/>
            <person name="Ge Y."/>
            <person name="Yao L."/>
            <person name="Bing X."/>
            <person name="Yang X."/>
            <person name="Li J."/>
            <person name="Du B."/>
        </authorList>
    </citation>
    <scope>NUCLEOTIDE SEQUENCE [LARGE SCALE GENOMIC DNA]</scope>
    <source>
        <strain evidence="3 4">SC2</strain>
        <plasmid evidence="4">pSC2</plasmid>
    </source>
</reference>
<evidence type="ECO:0000313" key="3">
    <source>
        <dbReference type="EMBL" id="ADO59494.1"/>
    </source>
</evidence>
<evidence type="ECO:0000313" key="4">
    <source>
        <dbReference type="Proteomes" id="UP000006868"/>
    </source>
</evidence>
<dbReference type="OrthoDB" id="2678541at2"/>
<proteinExistence type="predicted"/>
<dbReference type="InterPro" id="IPR036582">
    <property type="entry name" value="Mao_N_sf"/>
</dbReference>
<dbReference type="InterPro" id="IPR012854">
    <property type="entry name" value="Cu_amine_oxidase-like_N"/>
</dbReference>
<dbReference type="Gene3D" id="3.30.457.10">
    <property type="entry name" value="Copper amine oxidase-like, N-terminal domain"/>
    <property type="match status" value="1"/>
</dbReference>
<evidence type="ECO:0000259" key="2">
    <source>
        <dbReference type="Pfam" id="PF07833"/>
    </source>
</evidence>
<organism evidence="3 4">
    <name type="scientific">Paenibacillus polymyxa (strain SC2)</name>
    <name type="common">Bacillus polymyxa</name>
    <dbReference type="NCBI Taxonomy" id="886882"/>
    <lineage>
        <taxon>Bacteria</taxon>
        <taxon>Bacillati</taxon>
        <taxon>Bacillota</taxon>
        <taxon>Bacilli</taxon>
        <taxon>Bacillales</taxon>
        <taxon>Paenibacillaceae</taxon>
        <taxon>Paenibacillus</taxon>
    </lineage>
</organism>
<gene>
    <name evidence="3" type="ORF">PPSC2_27610</name>
</gene>
<dbReference type="SUPFAM" id="SSF55383">
    <property type="entry name" value="Copper amine oxidase, domain N"/>
    <property type="match status" value="1"/>
</dbReference>
<feature type="domain" description="Copper amine oxidase-like N-terminal" evidence="2">
    <location>
        <begin position="40"/>
        <end position="153"/>
    </location>
</feature>